<dbReference type="InterPro" id="IPR050111">
    <property type="entry name" value="C-type_lectin/snaclec_domain"/>
</dbReference>
<keyword evidence="1" id="KW-1015">Disulfide bond</keyword>
<dbReference type="PROSITE" id="PS51257">
    <property type="entry name" value="PROKAR_LIPOPROTEIN"/>
    <property type="match status" value="1"/>
</dbReference>
<dbReference type="SMART" id="SM00034">
    <property type="entry name" value="CLECT"/>
    <property type="match status" value="1"/>
</dbReference>
<evidence type="ECO:0000256" key="1">
    <source>
        <dbReference type="ARBA" id="ARBA00023157"/>
    </source>
</evidence>
<dbReference type="Proteomes" id="UP000067626">
    <property type="component" value="Chromosome"/>
</dbReference>
<dbReference type="InterPro" id="IPR016186">
    <property type="entry name" value="C-type_lectin-like/link_sf"/>
</dbReference>
<dbReference type="InterPro" id="IPR018378">
    <property type="entry name" value="C-type_lectin_CS"/>
</dbReference>
<protein>
    <recommendedName>
        <fullName evidence="2">C-type lectin domain-containing protein</fullName>
    </recommendedName>
</protein>
<gene>
    <name evidence="3" type="ORF">CMC5_060530</name>
</gene>
<dbReference type="RefSeq" id="WP_050433560.1">
    <property type="nucleotide sequence ID" value="NZ_CP012159.1"/>
</dbReference>
<dbReference type="InterPro" id="IPR001304">
    <property type="entry name" value="C-type_lectin-like"/>
</dbReference>
<accession>A0A0K1EMH4</accession>
<sequence>MLRFRGPVRSALVLTTALLLTGCEQVSGLSELTFSCFAEPESTTCAGVACGEVVNNCGEPVLCPSTCTPPFACNAGGVAPNTCGCTGGTNWILEPPEGCELWEGLPGVGNAYYTCAVEASFHVGRALCQGIGTDLAIISSPDENMAVRRIIPANVFLGLWDEFETRQTDDFVWVDGSAPSFTRWAPGEPNNSGFGEHCVEMMKATGTWNDIPCAHAANAVLCETTCPALPAPETP</sequence>
<dbReference type="PANTHER" id="PTHR22803">
    <property type="entry name" value="MANNOSE, PHOSPHOLIPASE, LECTIN RECEPTOR RELATED"/>
    <property type="match status" value="1"/>
</dbReference>
<dbReference type="KEGG" id="ccro:CMC5_060530"/>
<evidence type="ECO:0000313" key="4">
    <source>
        <dbReference type="Proteomes" id="UP000067626"/>
    </source>
</evidence>
<keyword evidence="4" id="KW-1185">Reference proteome</keyword>
<reference evidence="3 4" key="1">
    <citation type="submission" date="2015-07" db="EMBL/GenBank/DDBJ databases">
        <title>Genome analysis of myxobacterium Chondromyces crocatus Cm c5 reveals a high potential for natural compound synthesis and the genetic basis for the loss of fruiting body formation.</title>
        <authorList>
            <person name="Zaburannyi N."/>
            <person name="Bunk B."/>
            <person name="Maier J."/>
            <person name="Overmann J."/>
            <person name="Mueller R."/>
        </authorList>
    </citation>
    <scope>NUCLEOTIDE SEQUENCE [LARGE SCALE GENOMIC DNA]</scope>
    <source>
        <strain evidence="3 4">Cm c5</strain>
    </source>
</reference>
<dbReference type="PROSITE" id="PS00615">
    <property type="entry name" value="C_TYPE_LECTIN_1"/>
    <property type="match status" value="1"/>
</dbReference>
<dbReference type="PROSITE" id="PS50041">
    <property type="entry name" value="C_TYPE_LECTIN_2"/>
    <property type="match status" value="1"/>
</dbReference>
<dbReference type="SUPFAM" id="SSF56436">
    <property type="entry name" value="C-type lectin-like"/>
    <property type="match status" value="1"/>
</dbReference>
<dbReference type="AlphaFoldDB" id="A0A0K1EMH4"/>
<organism evidence="3 4">
    <name type="scientific">Chondromyces crocatus</name>
    <dbReference type="NCBI Taxonomy" id="52"/>
    <lineage>
        <taxon>Bacteria</taxon>
        <taxon>Pseudomonadati</taxon>
        <taxon>Myxococcota</taxon>
        <taxon>Polyangia</taxon>
        <taxon>Polyangiales</taxon>
        <taxon>Polyangiaceae</taxon>
        <taxon>Chondromyces</taxon>
    </lineage>
</organism>
<feature type="domain" description="C-type lectin" evidence="2">
    <location>
        <begin position="109"/>
        <end position="213"/>
    </location>
</feature>
<evidence type="ECO:0000259" key="2">
    <source>
        <dbReference type="PROSITE" id="PS50041"/>
    </source>
</evidence>
<dbReference type="STRING" id="52.CMC5_060530"/>
<name>A0A0K1EMH4_CHOCO</name>
<dbReference type="OrthoDB" id="5297981at2"/>
<evidence type="ECO:0000313" key="3">
    <source>
        <dbReference type="EMBL" id="AKT41842.1"/>
    </source>
</evidence>
<dbReference type="InterPro" id="IPR016187">
    <property type="entry name" value="CTDL_fold"/>
</dbReference>
<dbReference type="EMBL" id="CP012159">
    <property type="protein sequence ID" value="AKT41842.1"/>
    <property type="molecule type" value="Genomic_DNA"/>
</dbReference>
<dbReference type="Gene3D" id="3.10.100.10">
    <property type="entry name" value="Mannose-Binding Protein A, subunit A"/>
    <property type="match status" value="1"/>
</dbReference>
<dbReference type="Pfam" id="PF00059">
    <property type="entry name" value="Lectin_C"/>
    <property type="match status" value="1"/>
</dbReference>
<proteinExistence type="predicted"/>